<comment type="caution">
    <text evidence="2">The sequence shown here is derived from an EMBL/GenBank/DDBJ whole genome shotgun (WGS) entry which is preliminary data.</text>
</comment>
<keyword evidence="1" id="KW-0472">Membrane</keyword>
<dbReference type="Proteomes" id="UP000814353">
    <property type="component" value="Unassembled WGS sequence"/>
</dbReference>
<evidence type="ECO:0000313" key="4">
    <source>
        <dbReference type="Proteomes" id="UP000518091"/>
    </source>
</evidence>
<keyword evidence="1" id="KW-0812">Transmembrane</keyword>
<feature type="transmembrane region" description="Helical" evidence="1">
    <location>
        <begin position="101"/>
        <end position="134"/>
    </location>
</feature>
<evidence type="ECO:0000313" key="2">
    <source>
        <dbReference type="EMBL" id="MBA2781106.1"/>
    </source>
</evidence>
<proteinExistence type="predicted"/>
<evidence type="ECO:0000256" key="1">
    <source>
        <dbReference type="SAM" id="Phobius"/>
    </source>
</evidence>
<feature type="transmembrane region" description="Helical" evidence="1">
    <location>
        <begin position="154"/>
        <end position="175"/>
    </location>
</feature>
<reference evidence="3 5" key="1">
    <citation type="submission" date="2020-05" db="EMBL/GenBank/DDBJ databases">
        <title>Comparative genomic analysis of denitrifying bacteria from Halomonas genus.</title>
        <authorList>
            <person name="Wang L."/>
            <person name="Shao Z."/>
        </authorList>
    </citation>
    <scope>NUCLEOTIDE SEQUENCE [LARGE SCALE GENOMIC DNA]</scope>
    <source>
        <strain evidence="3 5">DSM 17331</strain>
    </source>
</reference>
<dbReference type="Proteomes" id="UP000518091">
    <property type="component" value="Unassembled WGS sequence"/>
</dbReference>
<dbReference type="EMBL" id="JABFUB010000035">
    <property type="protein sequence ID" value="MCG6663819.1"/>
    <property type="molecule type" value="Genomic_DNA"/>
</dbReference>
<evidence type="ECO:0000313" key="3">
    <source>
        <dbReference type="EMBL" id="MCG6663819.1"/>
    </source>
</evidence>
<organism evidence="2 4">
    <name type="scientific">Billgrantia kenyensis</name>
    <dbReference type="NCBI Taxonomy" id="321266"/>
    <lineage>
        <taxon>Bacteria</taxon>
        <taxon>Pseudomonadati</taxon>
        <taxon>Pseudomonadota</taxon>
        <taxon>Gammaproteobacteria</taxon>
        <taxon>Oceanospirillales</taxon>
        <taxon>Halomonadaceae</taxon>
        <taxon>Billgrantia</taxon>
    </lineage>
</organism>
<dbReference type="AlphaFoldDB" id="A0A7W0AG73"/>
<gene>
    <name evidence="2" type="ORF">H1D44_19715</name>
    <name evidence="3" type="ORF">HOP48_20050</name>
</gene>
<dbReference type="RefSeq" id="WP_181516978.1">
    <property type="nucleotide sequence ID" value="NZ_JABFUB010000035.1"/>
</dbReference>
<accession>A0A7W0AG73</accession>
<protein>
    <submittedName>
        <fullName evidence="2">Uncharacterized protein</fullName>
    </submittedName>
</protein>
<sequence>MDYLLGIVAKFFNRHDKLTLLSDELANYLSDPENIAAQLRLESAFYQAFRKPASAKLVGRLASLNCGPMEALTTYGRVSQVVACDFSNHSLKVGKWFDIDLWLRVVLTLGFGITLIMVGLIGVSFGFFSLYSAVGDVYLNGFEAVFSQGVQGYAWLFIMVGFGGILSLFGVFLVYTGWDLISSLESEGKALKLIEQLAESEKL</sequence>
<keyword evidence="1" id="KW-1133">Transmembrane helix</keyword>
<evidence type="ECO:0000313" key="5">
    <source>
        <dbReference type="Proteomes" id="UP000814353"/>
    </source>
</evidence>
<name>A0A7W0AG73_9GAMM</name>
<keyword evidence="5" id="KW-1185">Reference proteome</keyword>
<reference evidence="2 4" key="2">
    <citation type="submission" date="2020-07" db="EMBL/GenBank/DDBJ databases">
        <title>Identification of Halomonas strains.</title>
        <authorList>
            <person name="Xiao Z."/>
            <person name="Shen J."/>
        </authorList>
    </citation>
    <scope>NUCLEOTIDE SEQUENCE [LARGE SCALE GENOMIC DNA]</scope>
    <source>
        <strain evidence="2 4">DSM 17331</strain>
    </source>
</reference>
<dbReference type="EMBL" id="JACEFT010000046">
    <property type="protein sequence ID" value="MBA2781106.1"/>
    <property type="molecule type" value="Genomic_DNA"/>
</dbReference>